<dbReference type="EMBL" id="QWDC01000003">
    <property type="protein sequence ID" value="RFZ91169.1"/>
    <property type="molecule type" value="Genomic_DNA"/>
</dbReference>
<proteinExistence type="predicted"/>
<evidence type="ECO:0000313" key="2">
    <source>
        <dbReference type="Proteomes" id="UP000264217"/>
    </source>
</evidence>
<accession>A0A372NQG3</accession>
<reference evidence="1 2" key="1">
    <citation type="submission" date="2018-08" db="EMBL/GenBank/DDBJ databases">
        <title>Mucilaginibacter sp. MYSH2.</title>
        <authorList>
            <person name="Seo T."/>
        </authorList>
    </citation>
    <scope>NUCLEOTIDE SEQUENCE [LARGE SCALE GENOMIC DNA]</scope>
    <source>
        <strain evidence="1 2">MYSH2</strain>
    </source>
</reference>
<comment type="caution">
    <text evidence="1">The sequence shown here is derived from an EMBL/GenBank/DDBJ whole genome shotgun (WGS) entry which is preliminary data.</text>
</comment>
<keyword evidence="2" id="KW-1185">Reference proteome</keyword>
<dbReference type="RefSeq" id="WP_117393372.1">
    <property type="nucleotide sequence ID" value="NZ_QWDC01000003.1"/>
</dbReference>
<sequence>MNISSKHHRKLNSAITRRVIELHSKGYDQDFMMQTNRLLCIQNNEDFAASAVQIRVVDQGYDHVDGCFKYIHTIDTFNGQKGVLIADGIFTNAVIH</sequence>
<dbReference type="AlphaFoldDB" id="A0A372NQG3"/>
<gene>
    <name evidence="1" type="ORF">D0C36_19710</name>
</gene>
<evidence type="ECO:0000313" key="1">
    <source>
        <dbReference type="EMBL" id="RFZ91169.1"/>
    </source>
</evidence>
<dbReference type="OrthoDB" id="798002at2"/>
<name>A0A372NQG3_9SPHI</name>
<dbReference type="Proteomes" id="UP000264217">
    <property type="component" value="Unassembled WGS sequence"/>
</dbReference>
<protein>
    <recommendedName>
        <fullName evidence="3">Phosphoribosylpyrophosphate synthetase</fullName>
    </recommendedName>
</protein>
<organism evidence="1 2">
    <name type="scientific">Mucilaginibacter conchicola</name>
    <dbReference type="NCBI Taxonomy" id="2303333"/>
    <lineage>
        <taxon>Bacteria</taxon>
        <taxon>Pseudomonadati</taxon>
        <taxon>Bacteroidota</taxon>
        <taxon>Sphingobacteriia</taxon>
        <taxon>Sphingobacteriales</taxon>
        <taxon>Sphingobacteriaceae</taxon>
        <taxon>Mucilaginibacter</taxon>
    </lineage>
</organism>
<evidence type="ECO:0008006" key="3">
    <source>
        <dbReference type="Google" id="ProtNLM"/>
    </source>
</evidence>